<comment type="similarity">
    <text evidence="10">Belongs to the SGF11 family.</text>
</comment>
<keyword evidence="2" id="KW-0479">Metal-binding</keyword>
<evidence type="ECO:0000256" key="2">
    <source>
        <dbReference type="ARBA" id="ARBA00022723"/>
    </source>
</evidence>
<feature type="compositionally biased region" description="Basic and acidic residues" evidence="11">
    <location>
        <begin position="404"/>
        <end position="418"/>
    </location>
</feature>
<dbReference type="GO" id="GO:0000124">
    <property type="term" value="C:SAGA complex"/>
    <property type="evidence" value="ECO:0007669"/>
    <property type="project" value="TreeGrafter"/>
</dbReference>
<accession>M1VIL2</accession>
<keyword evidence="13" id="KW-1185">Reference proteome</keyword>
<feature type="compositionally biased region" description="Polar residues" evidence="11">
    <location>
        <begin position="344"/>
        <end position="354"/>
    </location>
</feature>
<feature type="region of interest" description="Disordered" evidence="11">
    <location>
        <begin position="1"/>
        <end position="133"/>
    </location>
</feature>
<dbReference type="GO" id="GO:0006325">
    <property type="term" value="P:chromatin organization"/>
    <property type="evidence" value="ECO:0007669"/>
    <property type="project" value="UniProtKB-KW"/>
</dbReference>
<evidence type="ECO:0000256" key="4">
    <source>
        <dbReference type="ARBA" id="ARBA00022833"/>
    </source>
</evidence>
<feature type="region of interest" description="Disordered" evidence="11">
    <location>
        <begin position="176"/>
        <end position="211"/>
    </location>
</feature>
<dbReference type="Gramene" id="CMM093CT">
    <property type="protein sequence ID" value="CMM093CT"/>
    <property type="gene ID" value="CMM093C"/>
</dbReference>
<dbReference type="Pfam" id="PF08209">
    <property type="entry name" value="Sgf11"/>
    <property type="match status" value="1"/>
</dbReference>
<feature type="region of interest" description="Disordered" evidence="11">
    <location>
        <begin position="344"/>
        <end position="538"/>
    </location>
</feature>
<dbReference type="OrthoDB" id="21557at2759"/>
<keyword evidence="9" id="KW-0539">Nucleus</keyword>
<evidence type="ECO:0000256" key="1">
    <source>
        <dbReference type="ARBA" id="ARBA00004123"/>
    </source>
</evidence>
<dbReference type="HOGENOM" id="CLU_506602_0_0_1"/>
<reference evidence="12 13" key="2">
    <citation type="journal article" date="2007" name="BMC Biol.">
        <title>A 100%-complete sequence reveals unusually simple genomic features in the hot-spring red alga Cyanidioschyzon merolae.</title>
        <authorList>
            <person name="Nozaki H."/>
            <person name="Takano H."/>
            <person name="Misumi O."/>
            <person name="Terasawa K."/>
            <person name="Matsuzaki M."/>
            <person name="Maruyama S."/>
            <person name="Nishida K."/>
            <person name="Yagisawa F."/>
            <person name="Yoshida Y."/>
            <person name="Fujiwara T."/>
            <person name="Takio S."/>
            <person name="Tamura K."/>
            <person name="Chung S.J."/>
            <person name="Nakamura S."/>
            <person name="Kuroiwa H."/>
            <person name="Tanaka K."/>
            <person name="Sato N."/>
            <person name="Kuroiwa T."/>
        </authorList>
    </citation>
    <scope>NUCLEOTIDE SEQUENCE [LARGE SCALE GENOMIC DNA]</scope>
    <source>
        <strain evidence="12 13">10D</strain>
    </source>
</reference>
<feature type="compositionally biased region" description="Basic residues" evidence="11">
    <location>
        <begin position="519"/>
        <end position="538"/>
    </location>
</feature>
<dbReference type="GO" id="GO:0003713">
    <property type="term" value="F:transcription coactivator activity"/>
    <property type="evidence" value="ECO:0007669"/>
    <property type="project" value="TreeGrafter"/>
</dbReference>
<keyword evidence="7 10" id="KW-0010">Activator</keyword>
<evidence type="ECO:0000256" key="7">
    <source>
        <dbReference type="ARBA" id="ARBA00023159"/>
    </source>
</evidence>
<sequence>MPRGRLGARATGLSRGSRVRPKRGRLLLESDAASAQSAKDETRSPSPSADTSSVLAEASSPGRSDETPASEPPVVPERRTRRHKQHPTNKHGGVSVEEDHTPGGLGVTTQSRDGSRREDEAVDQSPRRVSSVEKERVQDLHLLQQLLRACKQRKPWTSSAIMDCEEVTEPHPMPLVTNSDEKQKQDLASAGNAPASTWESVADADQSRAPQPDRPAWLSMLEQLSCVLHVYNLLTDAIFREACEEAFREEYFSRILRTNDRARIHSPLFEALRMTSLLDEDTVETPLNGCTQARQAAREGVLVCFHCKSSVSAARYAQHLEKCWGGGGRQSSRVAAVRLRQASARTVNESSEQLPRNAAATGNHLDEDNGSAGTDTLRPGPRASSGKNEGGQLTKTSASVEPENVPREGRWFPGRPDEGPEASVEQRPVSGMQTGFHDQGVIQEPEQHEGRPVSLRLPTERISDGNEPAEDEAIGSEDVPGRIHDDDADDNVEDGNNVDDDHDDHDDDDDDDDFTQRPPKVRKRSTSRRRPERRRRGR</sequence>
<dbReference type="InterPro" id="IPR013246">
    <property type="entry name" value="SAGA_su_Sgf11"/>
</dbReference>
<feature type="compositionally biased region" description="Basic residues" evidence="11">
    <location>
        <begin position="79"/>
        <end position="89"/>
    </location>
</feature>
<dbReference type="PANTHER" id="PTHR46367">
    <property type="entry name" value="ATAXIN-7-LIKE PROTEIN 3"/>
    <property type="match status" value="1"/>
</dbReference>
<proteinExistence type="inferred from homology"/>
<keyword evidence="3" id="KW-0863">Zinc-finger</keyword>
<dbReference type="EMBL" id="AP006495">
    <property type="protein sequence ID" value="BAM80968.1"/>
    <property type="molecule type" value="Genomic_DNA"/>
</dbReference>
<dbReference type="RefSeq" id="XP_005537004.1">
    <property type="nucleotide sequence ID" value="XM_005536947.1"/>
</dbReference>
<keyword evidence="5" id="KW-0156">Chromatin regulator</keyword>
<dbReference type="InterPro" id="IPR051078">
    <property type="entry name" value="SGF11"/>
</dbReference>
<feature type="compositionally biased region" description="Acidic residues" evidence="11">
    <location>
        <begin position="486"/>
        <end position="513"/>
    </location>
</feature>
<dbReference type="GO" id="GO:0006357">
    <property type="term" value="P:regulation of transcription by RNA polymerase II"/>
    <property type="evidence" value="ECO:0007669"/>
    <property type="project" value="TreeGrafter"/>
</dbReference>
<evidence type="ECO:0000256" key="5">
    <source>
        <dbReference type="ARBA" id="ARBA00022853"/>
    </source>
</evidence>
<dbReference type="PANTHER" id="PTHR46367:SF1">
    <property type="entry name" value="ATAXIN-7-LIKE PROTEIN 3"/>
    <property type="match status" value="1"/>
</dbReference>
<comment type="subcellular location">
    <subcellularLocation>
        <location evidence="1 10">Nucleus</location>
    </subcellularLocation>
</comment>
<dbReference type="GO" id="GO:0008270">
    <property type="term" value="F:zinc ion binding"/>
    <property type="evidence" value="ECO:0007669"/>
    <property type="project" value="UniProtKB-KW"/>
</dbReference>
<evidence type="ECO:0000256" key="9">
    <source>
        <dbReference type="ARBA" id="ARBA00023242"/>
    </source>
</evidence>
<feature type="compositionally biased region" description="Polar residues" evidence="11">
    <location>
        <begin position="385"/>
        <end position="399"/>
    </location>
</feature>
<evidence type="ECO:0000256" key="8">
    <source>
        <dbReference type="ARBA" id="ARBA00023163"/>
    </source>
</evidence>
<feature type="compositionally biased region" description="Polar residues" evidence="11">
    <location>
        <begin position="44"/>
        <end position="54"/>
    </location>
</feature>
<gene>
    <name evidence="12" type="ORF">CYME_CMM093C</name>
</gene>
<evidence type="ECO:0000256" key="10">
    <source>
        <dbReference type="RuleBase" id="RU261113"/>
    </source>
</evidence>
<evidence type="ECO:0000313" key="13">
    <source>
        <dbReference type="Proteomes" id="UP000007014"/>
    </source>
</evidence>
<name>M1VIL2_CYAM1</name>
<dbReference type="GeneID" id="16995111"/>
<evidence type="ECO:0000256" key="3">
    <source>
        <dbReference type="ARBA" id="ARBA00022771"/>
    </source>
</evidence>
<protein>
    <recommendedName>
        <fullName evidence="10">SAGA-associated factor 11</fullName>
    </recommendedName>
</protein>
<reference evidence="12 13" key="1">
    <citation type="journal article" date="2004" name="Nature">
        <title>Genome sequence of the ultrasmall unicellular red alga Cyanidioschyzon merolae 10D.</title>
        <authorList>
            <person name="Matsuzaki M."/>
            <person name="Misumi O."/>
            <person name="Shin-i T."/>
            <person name="Maruyama S."/>
            <person name="Takahara M."/>
            <person name="Miyagishima S."/>
            <person name="Mori T."/>
            <person name="Nishida K."/>
            <person name="Yagisawa F."/>
            <person name="Nishida K."/>
            <person name="Yoshida Y."/>
            <person name="Nishimura Y."/>
            <person name="Nakao S."/>
            <person name="Kobayashi T."/>
            <person name="Momoyama Y."/>
            <person name="Higashiyama T."/>
            <person name="Minoda A."/>
            <person name="Sano M."/>
            <person name="Nomoto H."/>
            <person name="Oishi K."/>
            <person name="Hayashi H."/>
            <person name="Ohta F."/>
            <person name="Nishizaka S."/>
            <person name="Haga S."/>
            <person name="Miura S."/>
            <person name="Morishita T."/>
            <person name="Kabeya Y."/>
            <person name="Terasawa K."/>
            <person name="Suzuki Y."/>
            <person name="Ishii Y."/>
            <person name="Asakawa S."/>
            <person name="Takano H."/>
            <person name="Ohta N."/>
            <person name="Kuroiwa H."/>
            <person name="Tanaka K."/>
            <person name="Shimizu N."/>
            <person name="Sugano S."/>
            <person name="Sato N."/>
            <person name="Nozaki H."/>
            <person name="Ogasawara N."/>
            <person name="Kohara Y."/>
            <person name="Kuroiwa T."/>
        </authorList>
    </citation>
    <scope>NUCLEOTIDE SEQUENCE [LARGE SCALE GENOMIC DNA]</scope>
    <source>
        <strain evidence="12 13">10D</strain>
    </source>
</reference>
<dbReference type="GO" id="GO:0071819">
    <property type="term" value="C:DUBm complex"/>
    <property type="evidence" value="ECO:0007669"/>
    <property type="project" value="TreeGrafter"/>
</dbReference>
<evidence type="ECO:0000256" key="11">
    <source>
        <dbReference type="SAM" id="MobiDB-lite"/>
    </source>
</evidence>
<evidence type="ECO:0000256" key="6">
    <source>
        <dbReference type="ARBA" id="ARBA00023015"/>
    </source>
</evidence>
<dbReference type="Proteomes" id="UP000007014">
    <property type="component" value="Chromosome 13"/>
</dbReference>
<keyword evidence="6" id="KW-0805">Transcription regulation</keyword>
<dbReference type="KEGG" id="cme:CYME_CMM093C"/>
<dbReference type="AlphaFoldDB" id="M1VIL2"/>
<organism evidence="12 13">
    <name type="scientific">Cyanidioschyzon merolae (strain NIES-3377 / 10D)</name>
    <name type="common">Unicellular red alga</name>
    <dbReference type="NCBI Taxonomy" id="280699"/>
    <lineage>
        <taxon>Eukaryota</taxon>
        <taxon>Rhodophyta</taxon>
        <taxon>Bangiophyceae</taxon>
        <taxon>Cyanidiales</taxon>
        <taxon>Cyanidiaceae</taxon>
        <taxon>Cyanidioschyzon</taxon>
    </lineage>
</organism>
<evidence type="ECO:0000313" key="12">
    <source>
        <dbReference type="EMBL" id="BAM80968.1"/>
    </source>
</evidence>
<keyword evidence="8" id="KW-0804">Transcription</keyword>
<keyword evidence="4" id="KW-0862">Zinc</keyword>